<dbReference type="PANTHER" id="PTHR42916">
    <property type="entry name" value="2-SUCCINYL-5-ENOLPYRUVYL-6-HYDROXY-3-CYCLOHEXENE-1-CARBOXYLATE SYNTHASE"/>
    <property type="match status" value="1"/>
</dbReference>
<evidence type="ECO:0000256" key="4">
    <source>
        <dbReference type="ARBA" id="ARBA00023052"/>
    </source>
</evidence>
<feature type="domain" description="Thiamine pyrophosphate enzyme N-terminal TPP-binding" evidence="6">
    <location>
        <begin position="7"/>
        <end position="124"/>
    </location>
</feature>
<keyword evidence="5" id="KW-0464">Manganese</keyword>
<protein>
    <submittedName>
        <fullName evidence="7">Unannotated protein</fullName>
    </submittedName>
</protein>
<dbReference type="InterPro" id="IPR012001">
    <property type="entry name" value="Thiamin_PyroP_enz_TPP-bd_dom"/>
</dbReference>
<dbReference type="InterPro" id="IPR029061">
    <property type="entry name" value="THDP-binding"/>
</dbReference>
<dbReference type="HAMAP" id="MF_01659">
    <property type="entry name" value="MenD"/>
    <property type="match status" value="1"/>
</dbReference>
<evidence type="ECO:0000256" key="2">
    <source>
        <dbReference type="ARBA" id="ARBA00022723"/>
    </source>
</evidence>
<dbReference type="GO" id="GO:0046872">
    <property type="term" value="F:metal ion binding"/>
    <property type="evidence" value="ECO:0007669"/>
    <property type="project" value="UniProtKB-KW"/>
</dbReference>
<keyword evidence="3" id="KW-0460">Magnesium</keyword>
<proteinExistence type="inferred from homology"/>
<name>A0A6J7JNA7_9ZZZZ</name>
<dbReference type="CDD" id="cd07037">
    <property type="entry name" value="TPP_PYR_MenD"/>
    <property type="match status" value="1"/>
</dbReference>
<evidence type="ECO:0000256" key="5">
    <source>
        <dbReference type="ARBA" id="ARBA00023211"/>
    </source>
</evidence>
<dbReference type="AlphaFoldDB" id="A0A6J7JNA7"/>
<dbReference type="PANTHER" id="PTHR42916:SF1">
    <property type="entry name" value="PROTEIN PHYLLO, CHLOROPLASTIC"/>
    <property type="match status" value="1"/>
</dbReference>
<dbReference type="NCBIfam" id="TIGR00173">
    <property type="entry name" value="menD"/>
    <property type="match status" value="1"/>
</dbReference>
<keyword evidence="2" id="KW-0479">Metal-binding</keyword>
<evidence type="ECO:0000256" key="3">
    <source>
        <dbReference type="ARBA" id="ARBA00022842"/>
    </source>
</evidence>
<reference evidence="7" key="1">
    <citation type="submission" date="2020-05" db="EMBL/GenBank/DDBJ databases">
        <authorList>
            <person name="Chiriac C."/>
            <person name="Salcher M."/>
            <person name="Ghai R."/>
            <person name="Kavagutti S V."/>
        </authorList>
    </citation>
    <scope>NUCLEOTIDE SEQUENCE</scope>
</reference>
<dbReference type="EMBL" id="CAFBNO010000001">
    <property type="protein sequence ID" value="CAB4944387.1"/>
    <property type="molecule type" value="Genomic_DNA"/>
</dbReference>
<sequence length="523" mass="54956">MSSPAQRVAAQILALLSASGVEHVFLAPGARSQALAIAASQLADVGRLKLHVRLDERSLGFTALGAALASGSPTALIVTSGTAVANLHPAVLEASHSGVPMILLTADRPHELRGVGANQTTNQIGIFADAVRTCFDLEAPTDESPTVDELRYVVATAIASALGETGAQPGPVQINIAFREPLSGSEPNAASVNIEPLPFEPTEDSFEFALLDGTVPTIVVAGAEAGPEATELAEAFGWPLLAEPSSGARFGENAILGYRLLFKEKRELTDNVGRVIVFGKPTLSRDIIGLLYREDVEVIVVRSKLMGHFNVGGRASALVDEVTVDSEPAGEWLASWRLADQQLRLSAPVTGVLTRRELVEQVWAATDGAENLVLGASRLIREAETWAPAKPLNVFANRGLSGIDGTIATATGIALATGLQTRALMGDLTFLHDASSLAIDKSGPELDLQIIVGSDGGGSIFESLEMKGALSARDFDHLFRTPQSVDIAGLAAAYGWQHVLVANETQLIIALKKTGRVVIEVSL</sequence>
<dbReference type="Gene3D" id="3.40.50.970">
    <property type="match status" value="2"/>
</dbReference>
<organism evidence="7">
    <name type="scientific">freshwater metagenome</name>
    <dbReference type="NCBI Taxonomy" id="449393"/>
    <lineage>
        <taxon>unclassified sequences</taxon>
        <taxon>metagenomes</taxon>
        <taxon>ecological metagenomes</taxon>
    </lineage>
</organism>
<gene>
    <name evidence="7" type="ORF">UFOPK3837_00016</name>
</gene>
<dbReference type="Pfam" id="PF02776">
    <property type="entry name" value="TPP_enzyme_N"/>
    <property type="match status" value="1"/>
</dbReference>
<dbReference type="GO" id="GO:0030976">
    <property type="term" value="F:thiamine pyrophosphate binding"/>
    <property type="evidence" value="ECO:0007669"/>
    <property type="project" value="InterPro"/>
</dbReference>
<dbReference type="InterPro" id="IPR004433">
    <property type="entry name" value="MenaQ_synth_MenD"/>
</dbReference>
<dbReference type="GO" id="GO:0070204">
    <property type="term" value="F:2-succinyl-5-enolpyruvyl-6-hydroxy-3-cyclohexene-1-carboxylic-acid synthase activity"/>
    <property type="evidence" value="ECO:0007669"/>
    <property type="project" value="InterPro"/>
</dbReference>
<dbReference type="SUPFAM" id="SSF52518">
    <property type="entry name" value="Thiamin diphosphate-binding fold (THDP-binding)"/>
    <property type="match status" value="2"/>
</dbReference>
<dbReference type="GO" id="GO:0009234">
    <property type="term" value="P:menaquinone biosynthetic process"/>
    <property type="evidence" value="ECO:0007669"/>
    <property type="project" value="InterPro"/>
</dbReference>
<accession>A0A6J7JNA7</accession>
<keyword evidence="4" id="KW-0786">Thiamine pyrophosphate</keyword>
<keyword evidence="1" id="KW-0808">Transferase</keyword>
<evidence type="ECO:0000256" key="1">
    <source>
        <dbReference type="ARBA" id="ARBA00022679"/>
    </source>
</evidence>
<dbReference type="PIRSF" id="PIRSF004983">
    <property type="entry name" value="MenD"/>
    <property type="match status" value="1"/>
</dbReference>
<dbReference type="CDD" id="cd02009">
    <property type="entry name" value="TPP_SHCHC_synthase"/>
    <property type="match status" value="1"/>
</dbReference>
<evidence type="ECO:0000259" key="6">
    <source>
        <dbReference type="Pfam" id="PF02776"/>
    </source>
</evidence>
<evidence type="ECO:0000313" key="7">
    <source>
        <dbReference type="EMBL" id="CAB4944387.1"/>
    </source>
</evidence>
<dbReference type="Gene3D" id="3.40.50.1220">
    <property type="entry name" value="TPP-binding domain"/>
    <property type="match status" value="1"/>
</dbReference>